<proteinExistence type="predicted"/>
<feature type="domain" description="Glycosyltransferase 2-like" evidence="1">
    <location>
        <begin position="5"/>
        <end position="134"/>
    </location>
</feature>
<dbReference type="Gene3D" id="3.90.550.10">
    <property type="entry name" value="Spore Coat Polysaccharide Biosynthesis Protein SpsA, Chain A"/>
    <property type="match status" value="1"/>
</dbReference>
<organism evidence="2 3">
    <name type="scientific">Bosea minatitlanensis</name>
    <dbReference type="NCBI Taxonomy" id="128782"/>
    <lineage>
        <taxon>Bacteria</taxon>
        <taxon>Pseudomonadati</taxon>
        <taxon>Pseudomonadota</taxon>
        <taxon>Alphaproteobacteria</taxon>
        <taxon>Hyphomicrobiales</taxon>
        <taxon>Boseaceae</taxon>
        <taxon>Bosea</taxon>
    </lineage>
</organism>
<dbReference type="PANTHER" id="PTHR43685">
    <property type="entry name" value="GLYCOSYLTRANSFERASE"/>
    <property type="match status" value="1"/>
</dbReference>
<dbReference type="InterPro" id="IPR050834">
    <property type="entry name" value="Glycosyltransf_2"/>
</dbReference>
<evidence type="ECO:0000259" key="1">
    <source>
        <dbReference type="Pfam" id="PF00535"/>
    </source>
</evidence>
<protein>
    <submittedName>
        <fullName evidence="2">Glycosyltransferase family 2 protein</fullName>
    </submittedName>
</protein>
<dbReference type="EMBL" id="JBHSLI010000010">
    <property type="protein sequence ID" value="MFC5295359.1"/>
    <property type="molecule type" value="Genomic_DNA"/>
</dbReference>
<name>A0ABW0F8P6_9HYPH</name>
<dbReference type="InterPro" id="IPR029044">
    <property type="entry name" value="Nucleotide-diphossugar_trans"/>
</dbReference>
<reference evidence="3" key="1">
    <citation type="journal article" date="2019" name="Int. J. Syst. Evol. Microbiol.">
        <title>The Global Catalogue of Microorganisms (GCM) 10K type strain sequencing project: providing services to taxonomists for standard genome sequencing and annotation.</title>
        <authorList>
            <consortium name="The Broad Institute Genomics Platform"/>
            <consortium name="The Broad Institute Genome Sequencing Center for Infectious Disease"/>
            <person name="Wu L."/>
            <person name="Ma J."/>
        </authorList>
    </citation>
    <scope>NUCLEOTIDE SEQUENCE [LARGE SCALE GENOMIC DNA]</scope>
    <source>
        <strain evidence="3">CGMCC 1.15643</strain>
    </source>
</reference>
<comment type="caution">
    <text evidence="2">The sequence shown here is derived from an EMBL/GenBank/DDBJ whole genome shotgun (WGS) entry which is preliminary data.</text>
</comment>
<dbReference type="Pfam" id="PF00535">
    <property type="entry name" value="Glycos_transf_2"/>
    <property type="match status" value="1"/>
</dbReference>
<keyword evidence="3" id="KW-1185">Reference proteome</keyword>
<dbReference type="SUPFAM" id="SSF53448">
    <property type="entry name" value="Nucleotide-diphospho-sugar transferases"/>
    <property type="match status" value="1"/>
</dbReference>
<evidence type="ECO:0000313" key="3">
    <source>
        <dbReference type="Proteomes" id="UP001595976"/>
    </source>
</evidence>
<sequence>MIDVSVVVPTHDRRQLLPQAVRAILGQREVAIELVLVDDGSTDGTGPWLDRLAAVEPRVRVVHHAQPRFISAARNAGIAHAAGRWIAFCDDDDLWAPDKLAAQLAAMRAAAASWACTGVAVVDEALRVVGHHRAAGGRVLPGLLQANRVPSGSTVIVERDLLRLAGGFDPGLRGSEDWDLWIRLAAHAPLAAVDRPLVAYRLGRRSLSMDVRAMRAGREVIAARYAALASAHGVATDVAGHERYLARQLLRAGARRSAAAIFAALAFRHGRWRELPRAAAALLAPRLTDRIGQARAAGAVPAAWRREVEPWLRPIREAGGLLPAQVGRWADAVEQAT</sequence>
<accession>A0ABW0F8P6</accession>
<evidence type="ECO:0000313" key="2">
    <source>
        <dbReference type="EMBL" id="MFC5295359.1"/>
    </source>
</evidence>
<dbReference type="InterPro" id="IPR001173">
    <property type="entry name" value="Glyco_trans_2-like"/>
</dbReference>
<dbReference type="PANTHER" id="PTHR43685:SF11">
    <property type="entry name" value="GLYCOSYLTRANSFERASE TAGX-RELATED"/>
    <property type="match status" value="1"/>
</dbReference>
<dbReference type="CDD" id="cd00761">
    <property type="entry name" value="Glyco_tranf_GTA_type"/>
    <property type="match status" value="1"/>
</dbReference>
<dbReference type="RefSeq" id="WP_260349508.1">
    <property type="nucleotide sequence ID" value="NZ_JAOAOS010000018.1"/>
</dbReference>
<dbReference type="Proteomes" id="UP001595976">
    <property type="component" value="Unassembled WGS sequence"/>
</dbReference>
<gene>
    <name evidence="2" type="ORF">ACFPK2_20420</name>
</gene>